<proteinExistence type="predicted"/>
<evidence type="ECO:0000256" key="1">
    <source>
        <dbReference type="SAM" id="MobiDB-lite"/>
    </source>
</evidence>
<evidence type="ECO:0000313" key="2">
    <source>
        <dbReference type="EMBL" id="CAB4220979.1"/>
    </source>
</evidence>
<name>A0A6J5T0E0_9CAUD</name>
<sequence length="129" mass="14730">MTMHLEGPWLSTSGKKKGKVKFRNAEEAKQARELADSWKQLQQRWGVEQEEKKRKRAMAAEPLVYKLETPIGRTNTKHIPSRDSGGVAILKPTQMYTGTEMLGIGQLHKSNAVPVFRQQDAEDIARMRR</sequence>
<feature type="region of interest" description="Disordered" evidence="1">
    <location>
        <begin position="1"/>
        <end position="21"/>
    </location>
</feature>
<gene>
    <name evidence="2" type="ORF">UFOVP1636_93</name>
</gene>
<reference evidence="2" key="1">
    <citation type="submission" date="2020-05" db="EMBL/GenBank/DDBJ databases">
        <authorList>
            <person name="Chiriac C."/>
            <person name="Salcher M."/>
            <person name="Ghai R."/>
            <person name="Kavagutti S V."/>
        </authorList>
    </citation>
    <scope>NUCLEOTIDE SEQUENCE</scope>
</reference>
<organism evidence="2">
    <name type="scientific">uncultured Caudovirales phage</name>
    <dbReference type="NCBI Taxonomy" id="2100421"/>
    <lineage>
        <taxon>Viruses</taxon>
        <taxon>Duplodnaviria</taxon>
        <taxon>Heunggongvirae</taxon>
        <taxon>Uroviricota</taxon>
        <taxon>Caudoviricetes</taxon>
        <taxon>Peduoviridae</taxon>
        <taxon>Maltschvirus</taxon>
        <taxon>Maltschvirus maltsch</taxon>
    </lineage>
</organism>
<dbReference type="EMBL" id="LR797503">
    <property type="protein sequence ID" value="CAB4220979.1"/>
    <property type="molecule type" value="Genomic_DNA"/>
</dbReference>
<accession>A0A6J5T0E0</accession>
<protein>
    <submittedName>
        <fullName evidence="2">Uncharacterized protein</fullName>
    </submittedName>
</protein>